<accession>A0A1B1NF92</accession>
<dbReference type="SUPFAM" id="SSF54427">
    <property type="entry name" value="NTF2-like"/>
    <property type="match status" value="1"/>
</dbReference>
<feature type="domain" description="DUF4440" evidence="1">
    <location>
        <begin position="5"/>
        <end position="111"/>
    </location>
</feature>
<evidence type="ECO:0000259" key="1">
    <source>
        <dbReference type="Pfam" id="PF14534"/>
    </source>
</evidence>
<proteinExistence type="predicted"/>
<keyword evidence="3" id="KW-1185">Reference proteome</keyword>
<protein>
    <submittedName>
        <fullName evidence="2">Cytochrome P-450:NADPH-P-450 reductase</fullName>
    </submittedName>
</protein>
<evidence type="ECO:0000313" key="2">
    <source>
        <dbReference type="EMBL" id="ANS80100.1"/>
    </source>
</evidence>
<dbReference type="STRING" id="1758689.SGUI_2704"/>
<dbReference type="Pfam" id="PF14534">
    <property type="entry name" value="DUF4440"/>
    <property type="match status" value="1"/>
</dbReference>
<dbReference type="AlphaFoldDB" id="A0A1B1NF92"/>
<name>A0A1B1NF92_9MICO</name>
<dbReference type="EMBL" id="CP014989">
    <property type="protein sequence ID" value="ANS80100.1"/>
    <property type="molecule type" value="Genomic_DNA"/>
</dbReference>
<dbReference type="Proteomes" id="UP000092482">
    <property type="component" value="Chromosome"/>
</dbReference>
<gene>
    <name evidence="2" type="ORF">SGUI_2704</name>
</gene>
<organism evidence="2 3">
    <name type="scientific">Serinicoccus hydrothermalis</name>
    <dbReference type="NCBI Taxonomy" id="1758689"/>
    <lineage>
        <taxon>Bacteria</taxon>
        <taxon>Bacillati</taxon>
        <taxon>Actinomycetota</taxon>
        <taxon>Actinomycetes</taxon>
        <taxon>Micrococcales</taxon>
        <taxon>Ornithinimicrobiaceae</taxon>
        <taxon>Serinicoccus</taxon>
    </lineage>
</organism>
<reference evidence="2 3" key="1">
    <citation type="submission" date="2016-03" db="EMBL/GenBank/DDBJ databases">
        <title>Shallow-sea hydrothermal system.</title>
        <authorList>
            <person name="Tang K."/>
        </authorList>
    </citation>
    <scope>NUCLEOTIDE SEQUENCE [LARGE SCALE GENOMIC DNA]</scope>
    <source>
        <strain evidence="2 3">JLT9</strain>
    </source>
</reference>
<dbReference type="KEGG" id="serj:SGUI_2704"/>
<dbReference type="Gene3D" id="3.10.450.50">
    <property type="match status" value="1"/>
</dbReference>
<dbReference type="InterPro" id="IPR032710">
    <property type="entry name" value="NTF2-like_dom_sf"/>
</dbReference>
<evidence type="ECO:0000313" key="3">
    <source>
        <dbReference type="Proteomes" id="UP000092482"/>
    </source>
</evidence>
<dbReference type="InterPro" id="IPR027843">
    <property type="entry name" value="DUF4440"/>
</dbReference>
<sequence>MMEDLLEAERCLQAAQSAGDVEALDQLRHTDVVAMGPDGSTFTKEADLETHRSGALRIVSLVERSVDVQQDGPTGVTRTVADIEAVQDGVPAAVRFRYTRLWVWADGRWQVLAAAFGPADGEAGEPAGEAR</sequence>